<accession>A0AAD7T1A1</accession>
<sequence>MSPLSPRADKGLPVVLLQPVAPHRPPASSSHPASALLRHGCLKRLGADSSASSQQRGLSSVASVTAPPLSGRCTLIYCARLLSEGHTGAAVWSQASHIPL</sequence>
<proteinExistence type="predicted"/>
<organism evidence="1 2">
    <name type="scientific">Aldrovandia affinis</name>
    <dbReference type="NCBI Taxonomy" id="143900"/>
    <lineage>
        <taxon>Eukaryota</taxon>
        <taxon>Metazoa</taxon>
        <taxon>Chordata</taxon>
        <taxon>Craniata</taxon>
        <taxon>Vertebrata</taxon>
        <taxon>Euteleostomi</taxon>
        <taxon>Actinopterygii</taxon>
        <taxon>Neopterygii</taxon>
        <taxon>Teleostei</taxon>
        <taxon>Notacanthiformes</taxon>
        <taxon>Halosauridae</taxon>
        <taxon>Aldrovandia</taxon>
    </lineage>
</organism>
<evidence type="ECO:0000313" key="1">
    <source>
        <dbReference type="EMBL" id="KAJ8412577.1"/>
    </source>
</evidence>
<dbReference type="AlphaFoldDB" id="A0AAD7T1A1"/>
<dbReference type="EMBL" id="JAINUG010000019">
    <property type="protein sequence ID" value="KAJ8412577.1"/>
    <property type="molecule type" value="Genomic_DNA"/>
</dbReference>
<protein>
    <submittedName>
        <fullName evidence="1">Uncharacterized protein</fullName>
    </submittedName>
</protein>
<dbReference type="Proteomes" id="UP001221898">
    <property type="component" value="Unassembled WGS sequence"/>
</dbReference>
<gene>
    <name evidence="1" type="ORF">AAFF_G00129130</name>
</gene>
<name>A0AAD7T1A1_9TELE</name>
<comment type="caution">
    <text evidence="1">The sequence shown here is derived from an EMBL/GenBank/DDBJ whole genome shotgun (WGS) entry which is preliminary data.</text>
</comment>
<reference evidence="1" key="1">
    <citation type="journal article" date="2023" name="Science">
        <title>Genome structures resolve the early diversification of teleost fishes.</title>
        <authorList>
            <person name="Parey E."/>
            <person name="Louis A."/>
            <person name="Montfort J."/>
            <person name="Bouchez O."/>
            <person name="Roques C."/>
            <person name="Iampietro C."/>
            <person name="Lluch J."/>
            <person name="Castinel A."/>
            <person name="Donnadieu C."/>
            <person name="Desvignes T."/>
            <person name="Floi Bucao C."/>
            <person name="Jouanno E."/>
            <person name="Wen M."/>
            <person name="Mejri S."/>
            <person name="Dirks R."/>
            <person name="Jansen H."/>
            <person name="Henkel C."/>
            <person name="Chen W.J."/>
            <person name="Zahm M."/>
            <person name="Cabau C."/>
            <person name="Klopp C."/>
            <person name="Thompson A.W."/>
            <person name="Robinson-Rechavi M."/>
            <person name="Braasch I."/>
            <person name="Lecointre G."/>
            <person name="Bobe J."/>
            <person name="Postlethwait J.H."/>
            <person name="Berthelot C."/>
            <person name="Roest Crollius H."/>
            <person name="Guiguen Y."/>
        </authorList>
    </citation>
    <scope>NUCLEOTIDE SEQUENCE</scope>
    <source>
        <strain evidence="1">NC1722</strain>
    </source>
</reference>
<keyword evidence="2" id="KW-1185">Reference proteome</keyword>
<evidence type="ECO:0000313" key="2">
    <source>
        <dbReference type="Proteomes" id="UP001221898"/>
    </source>
</evidence>